<feature type="transmembrane region" description="Helical" evidence="9">
    <location>
        <begin position="402"/>
        <end position="422"/>
    </location>
</feature>
<comment type="subcellular location">
    <subcellularLocation>
        <location evidence="1">Membrane</location>
        <topology evidence="1">Multi-pass membrane protein</topology>
    </subcellularLocation>
</comment>
<feature type="transmembrane region" description="Helical" evidence="9">
    <location>
        <begin position="499"/>
        <end position="516"/>
    </location>
</feature>
<comment type="similarity">
    <text evidence="2 8">Belongs to the major facilitator superfamily. Sugar transporter (TC 2.A.1.1) family.</text>
</comment>
<dbReference type="InterPro" id="IPR003663">
    <property type="entry name" value="Sugar/inositol_transpt"/>
</dbReference>
<evidence type="ECO:0000256" key="2">
    <source>
        <dbReference type="ARBA" id="ARBA00010992"/>
    </source>
</evidence>
<feature type="transmembrane region" description="Helical" evidence="9">
    <location>
        <begin position="282"/>
        <end position="303"/>
    </location>
</feature>
<dbReference type="PROSITE" id="PS00217">
    <property type="entry name" value="SUGAR_TRANSPORT_2"/>
    <property type="match status" value="1"/>
</dbReference>
<evidence type="ECO:0000256" key="7">
    <source>
        <dbReference type="ARBA" id="ARBA00026248"/>
    </source>
</evidence>
<evidence type="ECO:0000256" key="3">
    <source>
        <dbReference type="ARBA" id="ARBA00022448"/>
    </source>
</evidence>
<proteinExistence type="inferred from homology"/>
<dbReference type="NCBIfam" id="TIGR00879">
    <property type="entry name" value="SP"/>
    <property type="match status" value="1"/>
</dbReference>
<feature type="transmembrane region" description="Helical" evidence="9">
    <location>
        <begin position="110"/>
        <end position="132"/>
    </location>
</feature>
<sequence>MNTILKIKYIISLQHPDYELFILYSDCTTQSEIPFGRYARLSTAIMTEKSAMAEHVEKHDSIASEAEGHVHSDHSDLKTSTEAHATIEKEHNMGPWQALKLYPKAVGWSLLLSCAIIMEGYDVVLIGSFFGFPAFNEKYGQQMSDGSFGLAASWQAGLTNAMSCGQIIGLFINGLVSERFGYRRTLMACLAATVGFIFILFFAPNVQTLVVGELLMGIPLGVYQTLTVTYASEVCPVALRAYLTTYVNLCWVFGQLIASGVLKGLAERSDQWAYRIPFAIQWVWPIPIFIGVYLAPESPWWLVRKDRREDAVKAVRRLTRDTPGFNAEETVSMIVYTNALEKRVETGTSYLDCFKGTDLRRTEIACCVWAAQSLCGAGLMGYSTVFYQRAGLAVSQSFTMSLVQYAIGVVGTMGSWVLMTYFGRRTLYVGGLMLLSVVLLVIGFVSIAPSTSAISWATGSMLLVYTFVYDSTVGPVCFSLVSEIPSSRLRIKSVVLARNVYNVLNLVTGIIIPYMLNVDAWNWRGKSGFFWGALCITCLVWSFFRLPEPKGRSYAELDILFENKVRTREFPSAKTGLVQEELKGDGSV</sequence>
<keyword evidence="5 9" id="KW-1133">Transmembrane helix</keyword>
<accession>A0A9W4N0G1</accession>
<dbReference type="PROSITE" id="PS50850">
    <property type="entry name" value="MFS"/>
    <property type="match status" value="1"/>
</dbReference>
<evidence type="ECO:0000313" key="11">
    <source>
        <dbReference type="EMBL" id="CAG8221183.1"/>
    </source>
</evidence>
<feature type="transmembrane region" description="Helical" evidence="9">
    <location>
        <begin position="427"/>
        <end position="448"/>
    </location>
</feature>
<dbReference type="Pfam" id="PF00083">
    <property type="entry name" value="Sugar_tr"/>
    <property type="match status" value="1"/>
</dbReference>
<feature type="transmembrane region" description="Helical" evidence="9">
    <location>
        <begin position="209"/>
        <end position="231"/>
    </location>
</feature>
<dbReference type="InterPro" id="IPR050360">
    <property type="entry name" value="MFS_Sugar_Transporters"/>
</dbReference>
<evidence type="ECO:0000256" key="4">
    <source>
        <dbReference type="ARBA" id="ARBA00022692"/>
    </source>
</evidence>
<feature type="transmembrane region" description="Helical" evidence="9">
    <location>
        <begin position="152"/>
        <end position="173"/>
    </location>
</feature>
<dbReference type="GO" id="GO:0000023">
    <property type="term" value="P:maltose metabolic process"/>
    <property type="evidence" value="ECO:0007669"/>
    <property type="project" value="UniProtKB-KW"/>
</dbReference>
<feature type="transmembrane region" description="Helical" evidence="9">
    <location>
        <begin position="243"/>
        <end position="262"/>
    </location>
</feature>
<protein>
    <recommendedName>
        <fullName evidence="10">Major facilitator superfamily (MFS) profile domain-containing protein</fullName>
    </recommendedName>
</protein>
<dbReference type="InterPro" id="IPR036259">
    <property type="entry name" value="MFS_trans_sf"/>
</dbReference>
<evidence type="ECO:0000256" key="6">
    <source>
        <dbReference type="ARBA" id="ARBA00023136"/>
    </source>
</evidence>
<dbReference type="FunFam" id="1.20.1250.20:FF:000149">
    <property type="entry name" value="MFS transporter, SP family, general alpha glucoside:H+ symporter"/>
    <property type="match status" value="1"/>
</dbReference>
<keyword evidence="3 8" id="KW-0813">Transport</keyword>
<dbReference type="OrthoDB" id="6612291at2759"/>
<dbReference type="EMBL" id="CAJVPA010000011">
    <property type="protein sequence ID" value="CAG8221183.1"/>
    <property type="molecule type" value="Genomic_DNA"/>
</dbReference>
<evidence type="ECO:0000256" key="8">
    <source>
        <dbReference type="RuleBase" id="RU003346"/>
    </source>
</evidence>
<keyword evidence="6 9" id="KW-0472">Membrane</keyword>
<organism evidence="11 12">
    <name type="scientific">Penicillium salamii</name>
    <dbReference type="NCBI Taxonomy" id="1612424"/>
    <lineage>
        <taxon>Eukaryota</taxon>
        <taxon>Fungi</taxon>
        <taxon>Dikarya</taxon>
        <taxon>Ascomycota</taxon>
        <taxon>Pezizomycotina</taxon>
        <taxon>Eurotiomycetes</taxon>
        <taxon>Eurotiomycetidae</taxon>
        <taxon>Eurotiales</taxon>
        <taxon>Aspergillaceae</taxon>
        <taxon>Penicillium</taxon>
    </lineage>
</organism>
<keyword evidence="4 9" id="KW-0812">Transmembrane</keyword>
<feature type="transmembrane region" description="Helical" evidence="9">
    <location>
        <begin position="364"/>
        <end position="382"/>
    </location>
</feature>
<evidence type="ECO:0000313" key="12">
    <source>
        <dbReference type="Proteomes" id="UP001152646"/>
    </source>
</evidence>
<comment type="caution">
    <text evidence="11">The sequence shown here is derived from an EMBL/GenBank/DDBJ whole genome shotgun (WGS) entry which is preliminary data.</text>
</comment>
<dbReference type="InterPro" id="IPR005829">
    <property type="entry name" value="Sugar_transporter_CS"/>
</dbReference>
<dbReference type="InterPro" id="IPR020846">
    <property type="entry name" value="MFS_dom"/>
</dbReference>
<dbReference type="GO" id="GO:0016020">
    <property type="term" value="C:membrane"/>
    <property type="evidence" value="ECO:0007669"/>
    <property type="project" value="UniProtKB-SubCell"/>
</dbReference>
<dbReference type="PANTHER" id="PTHR48022:SF5">
    <property type="entry name" value="ALPHA-GLUCOSIDES PERMEASE MPH2-RELATED"/>
    <property type="match status" value="1"/>
</dbReference>
<dbReference type="InterPro" id="IPR005828">
    <property type="entry name" value="MFS_sugar_transport-like"/>
</dbReference>
<dbReference type="PANTHER" id="PTHR48022">
    <property type="entry name" value="PLASTIDIC GLUCOSE TRANSPORTER 4"/>
    <property type="match status" value="1"/>
</dbReference>
<dbReference type="Gene3D" id="1.20.1250.20">
    <property type="entry name" value="MFS general substrate transporter like domains"/>
    <property type="match status" value="1"/>
</dbReference>
<feature type="domain" description="Major facilitator superfamily (MFS) profile" evidence="10">
    <location>
        <begin position="108"/>
        <end position="550"/>
    </location>
</feature>
<feature type="transmembrane region" description="Helical" evidence="9">
    <location>
        <begin position="454"/>
        <end position="478"/>
    </location>
</feature>
<evidence type="ECO:0000256" key="9">
    <source>
        <dbReference type="SAM" id="Phobius"/>
    </source>
</evidence>
<dbReference type="AlphaFoldDB" id="A0A9W4N0G1"/>
<feature type="transmembrane region" description="Helical" evidence="9">
    <location>
        <begin position="185"/>
        <end position="203"/>
    </location>
</feature>
<keyword evidence="7" id="KW-0462">Maltose metabolism</keyword>
<evidence type="ECO:0000256" key="1">
    <source>
        <dbReference type="ARBA" id="ARBA00004141"/>
    </source>
</evidence>
<dbReference type="SUPFAM" id="SSF103473">
    <property type="entry name" value="MFS general substrate transporter"/>
    <property type="match status" value="1"/>
</dbReference>
<reference evidence="11" key="1">
    <citation type="submission" date="2021-07" db="EMBL/GenBank/DDBJ databases">
        <authorList>
            <person name="Branca A.L. A."/>
        </authorList>
    </citation>
    <scope>NUCLEOTIDE SEQUENCE</scope>
</reference>
<evidence type="ECO:0000256" key="5">
    <source>
        <dbReference type="ARBA" id="ARBA00022989"/>
    </source>
</evidence>
<feature type="transmembrane region" description="Helical" evidence="9">
    <location>
        <begin position="528"/>
        <end position="544"/>
    </location>
</feature>
<name>A0A9W4N0G1_9EURO</name>
<dbReference type="GO" id="GO:0005351">
    <property type="term" value="F:carbohydrate:proton symporter activity"/>
    <property type="evidence" value="ECO:0007669"/>
    <property type="project" value="TreeGrafter"/>
</dbReference>
<evidence type="ECO:0000259" key="10">
    <source>
        <dbReference type="PROSITE" id="PS50850"/>
    </source>
</evidence>
<gene>
    <name evidence="11" type="ORF">PSALAMII_LOCUS93</name>
</gene>
<dbReference type="Proteomes" id="UP001152646">
    <property type="component" value="Unassembled WGS sequence"/>
</dbReference>